<proteinExistence type="predicted"/>
<comment type="caution">
    <text evidence="2">The sequence shown here is derived from an EMBL/GenBank/DDBJ whole genome shotgun (WGS) entry which is preliminary data.</text>
</comment>
<evidence type="ECO:0000313" key="2">
    <source>
        <dbReference type="EMBL" id="GGL06980.1"/>
    </source>
</evidence>
<dbReference type="Proteomes" id="UP000637788">
    <property type="component" value="Unassembled WGS sequence"/>
</dbReference>
<dbReference type="EMBL" id="BMPQ01000034">
    <property type="protein sequence ID" value="GGL06980.1"/>
    <property type="molecule type" value="Genomic_DNA"/>
</dbReference>
<organism evidence="2 3">
    <name type="scientific">Streptomyces flaveus</name>
    <dbReference type="NCBI Taxonomy" id="66370"/>
    <lineage>
        <taxon>Bacteria</taxon>
        <taxon>Bacillati</taxon>
        <taxon>Actinomycetota</taxon>
        <taxon>Actinomycetes</taxon>
        <taxon>Kitasatosporales</taxon>
        <taxon>Streptomycetaceae</taxon>
        <taxon>Streptomyces</taxon>
        <taxon>Streptomyces aurantiacus group</taxon>
    </lineage>
</organism>
<evidence type="ECO:0000313" key="3">
    <source>
        <dbReference type="Proteomes" id="UP000637788"/>
    </source>
</evidence>
<reference evidence="2" key="2">
    <citation type="submission" date="2020-09" db="EMBL/GenBank/DDBJ databases">
        <authorList>
            <person name="Sun Q."/>
            <person name="Ohkuma M."/>
        </authorList>
    </citation>
    <scope>NUCLEOTIDE SEQUENCE</scope>
    <source>
        <strain evidence="2">JCM 3035</strain>
    </source>
</reference>
<name>A0A917RGQ2_9ACTN</name>
<protein>
    <recommendedName>
        <fullName evidence="1">DUF6879 domain-containing protein</fullName>
    </recommendedName>
</protein>
<sequence length="76" mass="8441">MPELVVLGTTALYELRYTPEGDLDGAVRHTGRELIGACRRDIEQLLADGEELLSFHDRVTAPLLAARAGREARHEQ</sequence>
<reference evidence="2" key="1">
    <citation type="journal article" date="2014" name="Int. J. Syst. Evol. Microbiol.">
        <title>Complete genome sequence of Corynebacterium casei LMG S-19264T (=DSM 44701T), isolated from a smear-ripened cheese.</title>
        <authorList>
            <consortium name="US DOE Joint Genome Institute (JGI-PGF)"/>
            <person name="Walter F."/>
            <person name="Albersmeier A."/>
            <person name="Kalinowski J."/>
            <person name="Ruckert C."/>
        </authorList>
    </citation>
    <scope>NUCLEOTIDE SEQUENCE</scope>
    <source>
        <strain evidence="2">JCM 3035</strain>
    </source>
</reference>
<feature type="domain" description="DUF6879" evidence="1">
    <location>
        <begin position="2"/>
        <end position="56"/>
    </location>
</feature>
<accession>A0A917RGQ2</accession>
<dbReference type="Pfam" id="PF21806">
    <property type="entry name" value="DUF6879"/>
    <property type="match status" value="1"/>
</dbReference>
<evidence type="ECO:0000259" key="1">
    <source>
        <dbReference type="Pfam" id="PF21806"/>
    </source>
</evidence>
<dbReference type="InterPro" id="IPR049244">
    <property type="entry name" value="DUF6879"/>
</dbReference>
<dbReference type="AlphaFoldDB" id="A0A917RGQ2"/>
<gene>
    <name evidence="2" type="ORF">GCM10010094_79750</name>
</gene>
<keyword evidence="3" id="KW-1185">Reference proteome</keyword>